<dbReference type="Proteomes" id="UP000604765">
    <property type="component" value="Unassembled WGS sequence"/>
</dbReference>
<dbReference type="InterPro" id="IPR011067">
    <property type="entry name" value="Plasmid_toxin/cell-grow_inhib"/>
</dbReference>
<dbReference type="EMBL" id="BNJR01000014">
    <property type="protein sequence ID" value="GHP14146.1"/>
    <property type="molecule type" value="Genomic_DNA"/>
</dbReference>
<organism evidence="1 2">
    <name type="scientific">Lentilactobacillus fungorum</name>
    <dbReference type="NCBI Taxonomy" id="2201250"/>
    <lineage>
        <taxon>Bacteria</taxon>
        <taxon>Bacillati</taxon>
        <taxon>Bacillota</taxon>
        <taxon>Bacilli</taxon>
        <taxon>Lactobacillales</taxon>
        <taxon>Lactobacillaceae</taxon>
        <taxon>Lentilactobacillus</taxon>
    </lineage>
</organism>
<protein>
    <submittedName>
        <fullName evidence="1">MazF family toxin-antitoxin system</fullName>
    </submittedName>
</protein>
<reference evidence="1 2" key="1">
    <citation type="journal article" date="2021" name="Int. J. Syst. Evol. Microbiol.">
        <title>Lentilactobacillus fungorum sp. nov., isolated from spent mushroom substrates.</title>
        <authorList>
            <person name="Tohno M."/>
            <person name="Tanizawa Y."/>
            <person name="Kojima Y."/>
            <person name="Sakamoto M."/>
            <person name="Ohkuma M."/>
            <person name="Kobayashi H."/>
        </authorList>
    </citation>
    <scope>NUCLEOTIDE SEQUENCE [LARGE SCALE GENOMIC DNA]</scope>
    <source>
        <strain evidence="1 2">YK48G</strain>
    </source>
</reference>
<name>A0ABQ3W122_9LACO</name>
<dbReference type="SUPFAM" id="SSF50118">
    <property type="entry name" value="Cell growth inhibitor/plasmid maintenance toxic component"/>
    <property type="match status" value="1"/>
</dbReference>
<evidence type="ECO:0000313" key="1">
    <source>
        <dbReference type="EMBL" id="GHP14146.1"/>
    </source>
</evidence>
<proteinExistence type="predicted"/>
<dbReference type="Gene3D" id="2.30.30.110">
    <property type="match status" value="1"/>
</dbReference>
<dbReference type="RefSeq" id="WP_203630169.1">
    <property type="nucleotide sequence ID" value="NZ_BNJR01000014.1"/>
</dbReference>
<sequence>MKVNDVAITYVRFFDQEGGKKRPVLIVWDNGQEVRFYKLTSQFQSKSKKIQNNYFEIKQWREAGLNKPTWIDTTKTVTTLKTIANFKVIGKLTVADSYRLSSFLRRY</sequence>
<comment type="caution">
    <text evidence="1">The sequence shown here is derived from an EMBL/GenBank/DDBJ whole genome shotgun (WGS) entry which is preliminary data.</text>
</comment>
<accession>A0ABQ3W122</accession>
<gene>
    <name evidence="1" type="ORF">YK48G_15710</name>
</gene>
<keyword evidence="2" id="KW-1185">Reference proteome</keyword>
<evidence type="ECO:0000313" key="2">
    <source>
        <dbReference type="Proteomes" id="UP000604765"/>
    </source>
</evidence>